<gene>
    <name evidence="2" type="ORF">L0665_10195</name>
</gene>
<keyword evidence="3" id="KW-1185">Reference proteome</keyword>
<protein>
    <submittedName>
        <fullName evidence="2">Uncharacterized protein</fullName>
    </submittedName>
</protein>
<sequence length="288" mass="33386">MLDIIFDIFTTREIASGIWIILFFVYFILLKNTRNSFFQIIKIACSKEILIPIFILIIYSAFLIALFLNTPLWQIVYVKIILIWTLFIGIPMCFKAAMSTLETDYIKRIFIDGFKYTVFVGYITGLFTFSLLTEFIMVPAFAGVVLSNTFSESSEKYSKNKKKASRNLIITILIFSVMVTINAIEIYSSLDGLEILIGFLIPIALSILYIPFVYLFAIYGKYDKIFSQMKIKGQIKKNNALNHKKYVLFACGLSYNKLLRFEKYCIKEMYSGMSEKEFNQLIDTFKAF</sequence>
<feature type="transmembrane region" description="Helical" evidence="1">
    <location>
        <begin position="49"/>
        <end position="68"/>
    </location>
</feature>
<reference evidence="2" key="1">
    <citation type="submission" date="2022-01" db="EMBL/GenBank/DDBJ databases">
        <title>Draft genome of Methanogenium marinum DSM 15558.</title>
        <authorList>
            <person name="Chen S.-C."/>
            <person name="You Y.-T."/>
        </authorList>
    </citation>
    <scope>NUCLEOTIDE SEQUENCE</scope>
    <source>
        <strain evidence="2">DSM 15558</strain>
    </source>
</reference>
<dbReference type="RefSeq" id="WP_274925586.1">
    <property type="nucleotide sequence ID" value="NZ_JAKELO010000002.1"/>
</dbReference>
<dbReference type="AlphaFoldDB" id="A0A9Q4KVF2"/>
<dbReference type="EMBL" id="JAKELO010000002">
    <property type="protein sequence ID" value="MDE4908977.1"/>
    <property type="molecule type" value="Genomic_DNA"/>
</dbReference>
<feature type="transmembrane region" description="Helical" evidence="1">
    <location>
        <begin position="118"/>
        <end position="146"/>
    </location>
</feature>
<keyword evidence="1" id="KW-0472">Membrane</keyword>
<feature type="transmembrane region" description="Helical" evidence="1">
    <location>
        <begin position="80"/>
        <end position="98"/>
    </location>
</feature>
<evidence type="ECO:0000313" key="2">
    <source>
        <dbReference type="EMBL" id="MDE4908977.1"/>
    </source>
</evidence>
<evidence type="ECO:0000256" key="1">
    <source>
        <dbReference type="SAM" id="Phobius"/>
    </source>
</evidence>
<feature type="transmembrane region" description="Helical" evidence="1">
    <location>
        <begin position="195"/>
        <end position="220"/>
    </location>
</feature>
<evidence type="ECO:0000313" key="3">
    <source>
        <dbReference type="Proteomes" id="UP001143747"/>
    </source>
</evidence>
<dbReference type="Proteomes" id="UP001143747">
    <property type="component" value="Unassembled WGS sequence"/>
</dbReference>
<accession>A0A9Q4KVF2</accession>
<proteinExistence type="predicted"/>
<keyword evidence="1" id="KW-1133">Transmembrane helix</keyword>
<organism evidence="2 3">
    <name type="scientific">Methanogenium marinum</name>
    <dbReference type="NCBI Taxonomy" id="348610"/>
    <lineage>
        <taxon>Archaea</taxon>
        <taxon>Methanobacteriati</taxon>
        <taxon>Methanobacteriota</taxon>
        <taxon>Stenosarchaea group</taxon>
        <taxon>Methanomicrobia</taxon>
        <taxon>Methanomicrobiales</taxon>
        <taxon>Methanomicrobiaceae</taxon>
        <taxon>Methanogenium</taxon>
    </lineage>
</organism>
<comment type="caution">
    <text evidence="2">The sequence shown here is derived from an EMBL/GenBank/DDBJ whole genome shotgun (WGS) entry which is preliminary data.</text>
</comment>
<name>A0A9Q4KVF2_9EURY</name>
<feature type="transmembrane region" description="Helical" evidence="1">
    <location>
        <begin position="167"/>
        <end position="189"/>
    </location>
</feature>
<feature type="transmembrane region" description="Helical" evidence="1">
    <location>
        <begin position="12"/>
        <end position="29"/>
    </location>
</feature>
<keyword evidence="1" id="KW-0812">Transmembrane</keyword>